<dbReference type="EMBL" id="JAGMVJ010000004">
    <property type="protein sequence ID" value="KAH7091694.1"/>
    <property type="molecule type" value="Genomic_DNA"/>
</dbReference>
<evidence type="ECO:0000256" key="1">
    <source>
        <dbReference type="SAM" id="MobiDB-lite"/>
    </source>
</evidence>
<organism evidence="2 3">
    <name type="scientific">Paraphoma chrysanthemicola</name>
    <dbReference type="NCBI Taxonomy" id="798071"/>
    <lineage>
        <taxon>Eukaryota</taxon>
        <taxon>Fungi</taxon>
        <taxon>Dikarya</taxon>
        <taxon>Ascomycota</taxon>
        <taxon>Pezizomycotina</taxon>
        <taxon>Dothideomycetes</taxon>
        <taxon>Pleosporomycetidae</taxon>
        <taxon>Pleosporales</taxon>
        <taxon>Pleosporineae</taxon>
        <taxon>Phaeosphaeriaceae</taxon>
        <taxon>Paraphoma</taxon>
    </lineage>
</organism>
<sequence length="214" mass="24183">MTPASYTKDELLAILNEKCPDALAKFPPPEDFTIKVNVRGSVDSPTLRVGHVVIGKSRKIKGELWLEEYDSGLRNSHIPRQHPIDVNDYIKNSKGFKGLGIFSKFTDRGDVGMPFANPMRALFRFIMLLCGYSTVYEEFKDVNGKLQGLKPLVYGLKNIAKRFPAPQDLDLDAPEPAEEGEDDEGLFIQEGVSNKRTFQTDKVEDETRKKMRTE</sequence>
<dbReference type="OrthoDB" id="3673058at2759"/>
<dbReference type="Proteomes" id="UP000813461">
    <property type="component" value="Unassembled WGS sequence"/>
</dbReference>
<proteinExistence type="predicted"/>
<keyword evidence="3" id="KW-1185">Reference proteome</keyword>
<comment type="caution">
    <text evidence="2">The sequence shown here is derived from an EMBL/GenBank/DDBJ whole genome shotgun (WGS) entry which is preliminary data.</text>
</comment>
<protein>
    <submittedName>
        <fullName evidence="2">Uncharacterized protein</fullName>
    </submittedName>
</protein>
<reference evidence="2" key="1">
    <citation type="journal article" date="2021" name="Nat. Commun.">
        <title>Genetic determinants of endophytism in the Arabidopsis root mycobiome.</title>
        <authorList>
            <person name="Mesny F."/>
            <person name="Miyauchi S."/>
            <person name="Thiergart T."/>
            <person name="Pickel B."/>
            <person name="Atanasova L."/>
            <person name="Karlsson M."/>
            <person name="Huettel B."/>
            <person name="Barry K.W."/>
            <person name="Haridas S."/>
            <person name="Chen C."/>
            <person name="Bauer D."/>
            <person name="Andreopoulos W."/>
            <person name="Pangilinan J."/>
            <person name="LaButti K."/>
            <person name="Riley R."/>
            <person name="Lipzen A."/>
            <person name="Clum A."/>
            <person name="Drula E."/>
            <person name="Henrissat B."/>
            <person name="Kohler A."/>
            <person name="Grigoriev I.V."/>
            <person name="Martin F.M."/>
            <person name="Hacquard S."/>
        </authorList>
    </citation>
    <scope>NUCLEOTIDE SEQUENCE</scope>
    <source>
        <strain evidence="2">MPI-SDFR-AT-0120</strain>
    </source>
</reference>
<evidence type="ECO:0000313" key="2">
    <source>
        <dbReference type="EMBL" id="KAH7091694.1"/>
    </source>
</evidence>
<feature type="region of interest" description="Disordered" evidence="1">
    <location>
        <begin position="167"/>
        <end position="214"/>
    </location>
</feature>
<name>A0A8K0RCL1_9PLEO</name>
<evidence type="ECO:0000313" key="3">
    <source>
        <dbReference type="Proteomes" id="UP000813461"/>
    </source>
</evidence>
<feature type="compositionally biased region" description="Basic and acidic residues" evidence="1">
    <location>
        <begin position="198"/>
        <end position="214"/>
    </location>
</feature>
<accession>A0A8K0RCL1</accession>
<dbReference type="AlphaFoldDB" id="A0A8K0RCL1"/>
<gene>
    <name evidence="2" type="ORF">FB567DRAFT_589567</name>
</gene>
<feature type="compositionally biased region" description="Acidic residues" evidence="1">
    <location>
        <begin position="169"/>
        <end position="185"/>
    </location>
</feature>